<keyword evidence="4" id="KW-1185">Reference proteome</keyword>
<dbReference type="AlphaFoldDB" id="A0A366S779"/>
<protein>
    <submittedName>
        <fullName evidence="3">Uncharacterized protein</fullName>
    </submittedName>
</protein>
<gene>
    <name evidence="3" type="ORF">FIESC28_02701</name>
</gene>
<feature type="region of interest" description="Disordered" evidence="1">
    <location>
        <begin position="85"/>
        <end position="125"/>
    </location>
</feature>
<dbReference type="GeneID" id="41992146"/>
<dbReference type="OrthoDB" id="5414836at2759"/>
<keyword evidence="2" id="KW-1133">Transmembrane helix</keyword>
<dbReference type="RefSeq" id="XP_031019096.1">
    <property type="nucleotide sequence ID" value="XM_031156850.1"/>
</dbReference>
<name>A0A366S779_9HYPO</name>
<feature type="compositionally biased region" description="Basic and acidic residues" evidence="1">
    <location>
        <begin position="99"/>
        <end position="108"/>
    </location>
</feature>
<feature type="region of interest" description="Disordered" evidence="1">
    <location>
        <begin position="42"/>
        <end position="62"/>
    </location>
</feature>
<comment type="caution">
    <text evidence="3">The sequence shown here is derived from an EMBL/GenBank/DDBJ whole genome shotgun (WGS) entry which is preliminary data.</text>
</comment>
<accession>A0A366S779</accession>
<feature type="transmembrane region" description="Helical" evidence="2">
    <location>
        <begin position="12"/>
        <end position="31"/>
    </location>
</feature>
<evidence type="ECO:0000313" key="4">
    <source>
        <dbReference type="Proteomes" id="UP000253153"/>
    </source>
</evidence>
<proteinExistence type="predicted"/>
<reference evidence="3 4" key="1">
    <citation type="submission" date="2018-06" db="EMBL/GenBank/DDBJ databases">
        <title>Fusarium incarnatum-equiseti species complex species 28.</title>
        <authorList>
            <person name="Gardiner D.M."/>
        </authorList>
    </citation>
    <scope>NUCLEOTIDE SEQUENCE [LARGE SCALE GENOMIC DNA]</scope>
    <source>
        <strain evidence="3 4">FIESC_28</strain>
    </source>
</reference>
<evidence type="ECO:0000313" key="3">
    <source>
        <dbReference type="EMBL" id="RBR24505.1"/>
    </source>
</evidence>
<dbReference type="EMBL" id="QKXC01000056">
    <property type="protein sequence ID" value="RBR24505.1"/>
    <property type="molecule type" value="Genomic_DNA"/>
</dbReference>
<organism evidence="3 4">
    <name type="scientific">Fusarium coffeatum</name>
    <dbReference type="NCBI Taxonomy" id="231269"/>
    <lineage>
        <taxon>Eukaryota</taxon>
        <taxon>Fungi</taxon>
        <taxon>Dikarya</taxon>
        <taxon>Ascomycota</taxon>
        <taxon>Pezizomycotina</taxon>
        <taxon>Sordariomycetes</taxon>
        <taxon>Hypocreomycetidae</taxon>
        <taxon>Hypocreales</taxon>
        <taxon>Nectriaceae</taxon>
        <taxon>Fusarium</taxon>
        <taxon>Fusarium incarnatum-equiseti species complex</taxon>
    </lineage>
</organism>
<sequence length="125" mass="13897">MSEASGPDIAVIIGPVVPSVVLLLLLGFLFFRWYKRRGINRAEQGPVANEEEPKEDKPQLHSDCIVRPTFELEGSAPKVPEEINMSSNEESEMPANEPAAHEMSADRKIQRKPVRTRVGSVTEES</sequence>
<evidence type="ECO:0000256" key="1">
    <source>
        <dbReference type="SAM" id="MobiDB-lite"/>
    </source>
</evidence>
<keyword evidence="2" id="KW-0812">Transmembrane</keyword>
<evidence type="ECO:0000256" key="2">
    <source>
        <dbReference type="SAM" id="Phobius"/>
    </source>
</evidence>
<keyword evidence="2" id="KW-0472">Membrane</keyword>
<feature type="compositionally biased region" description="Low complexity" evidence="1">
    <location>
        <begin position="85"/>
        <end position="98"/>
    </location>
</feature>
<dbReference type="Proteomes" id="UP000253153">
    <property type="component" value="Unassembled WGS sequence"/>
</dbReference>